<accession>A0A0C2FCV9</accession>
<comment type="catalytic activity">
    <reaction evidence="1">
        <text>ATP + H2O = ADP + phosphate + H(+)</text>
        <dbReference type="Rhea" id="RHEA:13065"/>
        <dbReference type="ChEBI" id="CHEBI:15377"/>
        <dbReference type="ChEBI" id="CHEBI:15378"/>
        <dbReference type="ChEBI" id="CHEBI:30616"/>
        <dbReference type="ChEBI" id="CHEBI:43474"/>
        <dbReference type="ChEBI" id="CHEBI:456216"/>
        <dbReference type="EC" id="5.6.2.3"/>
    </reaction>
</comment>
<organism evidence="3 4">
    <name type="scientific">Ancylostoma duodenale</name>
    <dbReference type="NCBI Taxonomy" id="51022"/>
    <lineage>
        <taxon>Eukaryota</taxon>
        <taxon>Metazoa</taxon>
        <taxon>Ecdysozoa</taxon>
        <taxon>Nematoda</taxon>
        <taxon>Chromadorea</taxon>
        <taxon>Rhabditida</taxon>
        <taxon>Rhabditina</taxon>
        <taxon>Rhabditomorpha</taxon>
        <taxon>Strongyloidea</taxon>
        <taxon>Ancylostomatidae</taxon>
        <taxon>Ancylostomatinae</taxon>
        <taxon>Ancylostoma</taxon>
    </lineage>
</organism>
<dbReference type="Proteomes" id="UP000054047">
    <property type="component" value="Unassembled WGS sequence"/>
</dbReference>
<keyword evidence="1" id="KW-0234">DNA repair</keyword>
<dbReference type="SUPFAM" id="SSF52540">
    <property type="entry name" value="P-loop containing nucleoside triphosphate hydrolases"/>
    <property type="match status" value="1"/>
</dbReference>
<dbReference type="GO" id="GO:0005524">
    <property type="term" value="F:ATP binding"/>
    <property type="evidence" value="ECO:0007669"/>
    <property type="project" value="UniProtKB-KW"/>
</dbReference>
<dbReference type="PANTHER" id="PTHR10492">
    <property type="match status" value="1"/>
</dbReference>
<evidence type="ECO:0000259" key="2">
    <source>
        <dbReference type="Pfam" id="PF05970"/>
    </source>
</evidence>
<dbReference type="EMBL" id="KN791834">
    <property type="protein sequence ID" value="KIH42856.1"/>
    <property type="molecule type" value="Genomic_DNA"/>
</dbReference>
<proteinExistence type="inferred from homology"/>
<comment type="similarity">
    <text evidence="1">Belongs to the helicase family.</text>
</comment>
<dbReference type="EC" id="5.6.2.3" evidence="1"/>
<evidence type="ECO:0000256" key="1">
    <source>
        <dbReference type="RuleBase" id="RU363044"/>
    </source>
</evidence>
<gene>
    <name evidence="3" type="ORF">ANCDUO_27154</name>
</gene>
<evidence type="ECO:0000313" key="3">
    <source>
        <dbReference type="EMBL" id="KIH42856.1"/>
    </source>
</evidence>
<dbReference type="GO" id="GO:0000723">
    <property type="term" value="P:telomere maintenance"/>
    <property type="evidence" value="ECO:0007669"/>
    <property type="project" value="InterPro"/>
</dbReference>
<dbReference type="GO" id="GO:0006310">
    <property type="term" value="P:DNA recombination"/>
    <property type="evidence" value="ECO:0007669"/>
    <property type="project" value="UniProtKB-KW"/>
</dbReference>
<dbReference type="Pfam" id="PF05970">
    <property type="entry name" value="PIF1"/>
    <property type="match status" value="1"/>
</dbReference>
<dbReference type="OrthoDB" id="272985at2759"/>
<sequence>MQSEVLRERNYDTEELENFVQANEPLLVPDQRLAYEAITDMIRNGNGGIFFLDAPRGTGKTFLINLLLAEGHYYGGRTAYSALKLPLDLARSESPVCNISKSPGKAQVLKMCKVIVWDECTMAHERALEALDRTLQDIRENNRLMGGVVLVLADDFRQTLPVIPRATLRTNLT</sequence>
<dbReference type="InterPro" id="IPR010285">
    <property type="entry name" value="DNA_helicase_pif1-like_DEAD"/>
</dbReference>
<feature type="non-terminal residue" evidence="3">
    <location>
        <position position="173"/>
    </location>
</feature>
<keyword evidence="1" id="KW-0547">Nucleotide-binding</keyword>
<keyword evidence="1" id="KW-0227">DNA damage</keyword>
<dbReference type="GO" id="GO:0043139">
    <property type="term" value="F:5'-3' DNA helicase activity"/>
    <property type="evidence" value="ECO:0007669"/>
    <property type="project" value="UniProtKB-EC"/>
</dbReference>
<reference evidence="3 4" key="1">
    <citation type="submission" date="2013-12" db="EMBL/GenBank/DDBJ databases">
        <title>Draft genome of the parsitic nematode Ancylostoma duodenale.</title>
        <authorList>
            <person name="Mitreva M."/>
        </authorList>
    </citation>
    <scope>NUCLEOTIDE SEQUENCE [LARGE SCALE GENOMIC DNA]</scope>
    <source>
        <strain evidence="3 4">Zhejiang</strain>
    </source>
</reference>
<dbReference type="GO" id="GO:0016887">
    <property type="term" value="F:ATP hydrolysis activity"/>
    <property type="evidence" value="ECO:0007669"/>
    <property type="project" value="RHEA"/>
</dbReference>
<keyword evidence="1" id="KW-0067">ATP-binding</keyword>
<keyword evidence="1" id="KW-0378">Hydrolase</keyword>
<name>A0A0C2FCV9_9BILA</name>
<comment type="cofactor">
    <cofactor evidence="1">
        <name>Mg(2+)</name>
        <dbReference type="ChEBI" id="CHEBI:18420"/>
    </cofactor>
</comment>
<dbReference type="PANTHER" id="PTHR10492:SF57">
    <property type="entry name" value="ATP-DEPENDENT DNA HELICASE"/>
    <property type="match status" value="1"/>
</dbReference>
<dbReference type="GO" id="GO:0006281">
    <property type="term" value="P:DNA repair"/>
    <property type="evidence" value="ECO:0007669"/>
    <property type="project" value="UniProtKB-KW"/>
</dbReference>
<protein>
    <recommendedName>
        <fullName evidence="1">ATP-dependent DNA helicase</fullName>
        <ecNumber evidence="1">5.6.2.3</ecNumber>
    </recommendedName>
</protein>
<keyword evidence="1" id="KW-0233">DNA recombination</keyword>
<keyword evidence="4" id="KW-1185">Reference proteome</keyword>
<feature type="domain" description="DNA helicase Pif1-like DEAD-box helicase" evidence="2">
    <location>
        <begin position="73"/>
        <end position="167"/>
    </location>
</feature>
<dbReference type="AlphaFoldDB" id="A0A0C2FCV9"/>
<evidence type="ECO:0000313" key="4">
    <source>
        <dbReference type="Proteomes" id="UP000054047"/>
    </source>
</evidence>
<dbReference type="Gene3D" id="3.40.50.300">
    <property type="entry name" value="P-loop containing nucleotide triphosphate hydrolases"/>
    <property type="match status" value="2"/>
</dbReference>
<keyword evidence="1" id="KW-0347">Helicase</keyword>
<dbReference type="InterPro" id="IPR027417">
    <property type="entry name" value="P-loop_NTPase"/>
</dbReference>